<evidence type="ECO:0000313" key="1">
    <source>
        <dbReference type="EMBL" id="QJR36502.1"/>
    </source>
</evidence>
<dbReference type="SUPFAM" id="SSF47240">
    <property type="entry name" value="Ferritin-like"/>
    <property type="match status" value="1"/>
</dbReference>
<dbReference type="KEGG" id="ggr:HKW67_13805"/>
<dbReference type="Proteomes" id="UP000500938">
    <property type="component" value="Chromosome"/>
</dbReference>
<sequence>MSKQSDAVSALTVIDADVAAHLVSRRHAITKGVTTSGLVMAGLRIGTVPAALAALATDAYGQGRLPTVVSGVLNFALRLEYLEAEFYNLGVAAPNLIPQADRQIFTTIQAHENAHVQYLRDTLGTAARPKPVFDFTAGNGAGNGPFADVFTNYNTFKAVAQAFEDTGVRAYKGQAPALQPYKDVLQAALTIHSVEARHAAEIRRLRGNFADNEPNEGWITNADTDITGTAAVYAGEANTTQLGLNVTTVTSVSAKEVTEAFDEPLTMAAVLAIIDPFIV</sequence>
<proteinExistence type="predicted"/>
<keyword evidence="2" id="KW-1185">Reference proteome</keyword>
<reference evidence="1 2" key="1">
    <citation type="submission" date="2020-05" db="EMBL/GenBank/DDBJ databases">
        <title>Complete genome sequence of Gemmatimonas greenlandica TET16.</title>
        <authorList>
            <person name="Zeng Y."/>
        </authorList>
    </citation>
    <scope>NUCLEOTIDE SEQUENCE [LARGE SCALE GENOMIC DNA]</scope>
    <source>
        <strain evidence="1 2">TET16</strain>
    </source>
</reference>
<dbReference type="EMBL" id="CP053085">
    <property type="protein sequence ID" value="QJR36502.1"/>
    <property type="molecule type" value="Genomic_DNA"/>
</dbReference>
<name>A0A6M4IUJ8_9BACT</name>
<dbReference type="Pfam" id="PF13668">
    <property type="entry name" value="Ferritin_2"/>
    <property type="match status" value="1"/>
</dbReference>
<organism evidence="1 2">
    <name type="scientific">Gemmatimonas groenlandica</name>
    <dbReference type="NCBI Taxonomy" id="2732249"/>
    <lineage>
        <taxon>Bacteria</taxon>
        <taxon>Pseudomonadati</taxon>
        <taxon>Gemmatimonadota</taxon>
        <taxon>Gemmatimonadia</taxon>
        <taxon>Gemmatimonadales</taxon>
        <taxon>Gemmatimonadaceae</taxon>
        <taxon>Gemmatimonas</taxon>
    </lineage>
</organism>
<evidence type="ECO:0000313" key="2">
    <source>
        <dbReference type="Proteomes" id="UP000500938"/>
    </source>
</evidence>
<dbReference type="RefSeq" id="WP_171225934.1">
    <property type="nucleotide sequence ID" value="NZ_CP053085.1"/>
</dbReference>
<protein>
    <submittedName>
        <fullName evidence="1">Ferritin-like domain-containing protein</fullName>
    </submittedName>
</protein>
<gene>
    <name evidence="1" type="ORF">HKW67_13805</name>
</gene>
<dbReference type="InterPro" id="IPR009078">
    <property type="entry name" value="Ferritin-like_SF"/>
</dbReference>
<accession>A0A6M4IUJ8</accession>
<dbReference type="AlphaFoldDB" id="A0A6M4IUJ8"/>